<evidence type="ECO:0000256" key="2">
    <source>
        <dbReference type="ARBA" id="ARBA00013090"/>
    </source>
</evidence>
<organism evidence="8 9">
    <name type="scientific">Segatella baroniae F0067</name>
    <dbReference type="NCBI Taxonomy" id="1115809"/>
    <lineage>
        <taxon>Bacteria</taxon>
        <taxon>Pseudomonadati</taxon>
        <taxon>Bacteroidota</taxon>
        <taxon>Bacteroidia</taxon>
        <taxon>Bacteroidales</taxon>
        <taxon>Prevotellaceae</taxon>
        <taxon>Segatella</taxon>
    </lineage>
</organism>
<dbReference type="Gene3D" id="3.40.50.1860">
    <property type="match status" value="2"/>
</dbReference>
<dbReference type="GO" id="GO:0009252">
    <property type="term" value="P:peptidoglycan biosynthetic process"/>
    <property type="evidence" value="ECO:0007669"/>
    <property type="project" value="UniProtKB-UniRule"/>
</dbReference>
<comment type="similarity">
    <text evidence="7">Belongs to the aspartate/glutamate racemases family.</text>
</comment>
<dbReference type="Proteomes" id="UP000016648">
    <property type="component" value="Unassembled WGS sequence"/>
</dbReference>
<dbReference type="AlphaFoldDB" id="U2QDE6"/>
<feature type="active site" description="Proton donor/acceptor" evidence="7">
    <location>
        <position position="196"/>
    </location>
</feature>
<protein>
    <recommendedName>
        <fullName evidence="2 7">Glutamate racemase</fullName>
        <ecNumber evidence="2 7">5.1.1.3</ecNumber>
    </recommendedName>
</protein>
<evidence type="ECO:0000256" key="1">
    <source>
        <dbReference type="ARBA" id="ARBA00001602"/>
    </source>
</evidence>
<sequence length="292" mass="32380">MTLPVNPGPIGVFDSGYGGLTILHGIRRLLPQYDYMYLGDNARAPYGTRSFDVVYQFTRQAVLKLFGMGCQLVILGCNTASAKALRTIQQHDLPTWDPSRRVLGVIRPTAEVIGSLTHSRHVGLLATEGTVRSHSYDIEIAKLFPDITVSGVACPFWVPLVEYNEADSPGADYFVKKRLDELMRKDPAIDAIILGCTHYPLLMPKILKYVEPGVRVIPQGEYVADSLDRYLDRHAELRRKLTLGGTCQYFTTENPDKFKESAQTFLKEQVSVRHVDLASPAPPKEGSASGLS</sequence>
<comment type="function">
    <text evidence="7">Provides the (R)-glutamate required for cell wall biosynthesis.</text>
</comment>
<dbReference type="PROSITE" id="PS00923">
    <property type="entry name" value="ASP_GLU_RACEMASE_1"/>
    <property type="match status" value="1"/>
</dbReference>
<evidence type="ECO:0000313" key="9">
    <source>
        <dbReference type="Proteomes" id="UP000016648"/>
    </source>
</evidence>
<feature type="binding site" evidence="7">
    <location>
        <begin position="14"/>
        <end position="15"/>
    </location>
    <ligand>
        <name>substrate</name>
    </ligand>
</feature>
<dbReference type="InterPro" id="IPR015942">
    <property type="entry name" value="Asp/Glu/hydantoin_racemase"/>
</dbReference>
<dbReference type="FunFam" id="3.40.50.1860:FF:000001">
    <property type="entry name" value="Glutamate racemase"/>
    <property type="match status" value="1"/>
</dbReference>
<dbReference type="HAMAP" id="MF_00258">
    <property type="entry name" value="Glu_racemase"/>
    <property type="match status" value="1"/>
</dbReference>
<dbReference type="SUPFAM" id="SSF53681">
    <property type="entry name" value="Aspartate/glutamate racemase"/>
    <property type="match status" value="2"/>
</dbReference>
<feature type="binding site" evidence="7">
    <location>
        <begin position="78"/>
        <end position="79"/>
    </location>
    <ligand>
        <name>substrate</name>
    </ligand>
</feature>
<feature type="binding site" evidence="7">
    <location>
        <begin position="197"/>
        <end position="198"/>
    </location>
    <ligand>
        <name>substrate</name>
    </ligand>
</feature>
<comment type="pathway">
    <text evidence="7">Cell wall biogenesis; peptidoglycan biosynthesis.</text>
</comment>
<dbReference type="UniPathway" id="UPA00219"/>
<evidence type="ECO:0000256" key="4">
    <source>
        <dbReference type="ARBA" id="ARBA00022984"/>
    </source>
</evidence>
<dbReference type="PANTHER" id="PTHR21198:SF2">
    <property type="entry name" value="GLUTAMATE RACEMASE"/>
    <property type="match status" value="1"/>
</dbReference>
<comment type="catalytic activity">
    <reaction evidence="1 7">
        <text>L-glutamate = D-glutamate</text>
        <dbReference type="Rhea" id="RHEA:12813"/>
        <dbReference type="ChEBI" id="CHEBI:29985"/>
        <dbReference type="ChEBI" id="CHEBI:29986"/>
        <dbReference type="EC" id="5.1.1.3"/>
    </reaction>
</comment>
<gene>
    <name evidence="7 8" type="primary">murI</name>
    <name evidence="8" type="ORF">HMPREF9135_1724</name>
</gene>
<name>U2QDE6_9BACT</name>
<evidence type="ECO:0000256" key="6">
    <source>
        <dbReference type="ARBA" id="ARBA00023316"/>
    </source>
</evidence>
<keyword evidence="9" id="KW-1185">Reference proteome</keyword>
<dbReference type="GO" id="GO:0071555">
    <property type="term" value="P:cell wall organization"/>
    <property type="evidence" value="ECO:0007669"/>
    <property type="project" value="UniProtKB-KW"/>
</dbReference>
<evidence type="ECO:0000256" key="7">
    <source>
        <dbReference type="HAMAP-Rule" id="MF_00258"/>
    </source>
</evidence>
<dbReference type="RefSeq" id="WP_021589661.1">
    <property type="nucleotide sequence ID" value="NZ_AWEY01000023.1"/>
</dbReference>
<evidence type="ECO:0000313" key="8">
    <source>
        <dbReference type="EMBL" id="ERK39348.1"/>
    </source>
</evidence>
<dbReference type="NCBIfam" id="TIGR00067">
    <property type="entry name" value="glut_race"/>
    <property type="match status" value="1"/>
</dbReference>
<dbReference type="GO" id="GO:0008360">
    <property type="term" value="P:regulation of cell shape"/>
    <property type="evidence" value="ECO:0007669"/>
    <property type="project" value="UniProtKB-KW"/>
</dbReference>
<keyword evidence="6 7" id="KW-0961">Cell wall biogenesis/degradation</keyword>
<comment type="caution">
    <text evidence="8">The sequence shown here is derived from an EMBL/GenBank/DDBJ whole genome shotgun (WGS) entry which is preliminary data.</text>
</comment>
<dbReference type="InterPro" id="IPR033134">
    <property type="entry name" value="Asp/Glu_racemase_AS_2"/>
</dbReference>
<dbReference type="PANTHER" id="PTHR21198">
    <property type="entry name" value="GLUTAMATE RACEMASE"/>
    <property type="match status" value="1"/>
</dbReference>
<feature type="binding site" evidence="7">
    <location>
        <begin position="46"/>
        <end position="47"/>
    </location>
    <ligand>
        <name>substrate</name>
    </ligand>
</feature>
<keyword evidence="3 7" id="KW-0133">Cell shape</keyword>
<feature type="active site" description="Proton donor/acceptor" evidence="7">
    <location>
        <position position="77"/>
    </location>
</feature>
<dbReference type="PATRIC" id="fig|1115809.3.peg.1281"/>
<accession>U2QDE6</accession>
<keyword evidence="4 7" id="KW-0573">Peptidoglycan synthesis</keyword>
<dbReference type="PROSITE" id="PS00924">
    <property type="entry name" value="ASP_GLU_RACEMASE_2"/>
    <property type="match status" value="1"/>
</dbReference>
<evidence type="ECO:0000256" key="5">
    <source>
        <dbReference type="ARBA" id="ARBA00023235"/>
    </source>
</evidence>
<dbReference type="GO" id="GO:0008881">
    <property type="term" value="F:glutamate racemase activity"/>
    <property type="evidence" value="ECO:0007669"/>
    <property type="project" value="UniProtKB-UniRule"/>
</dbReference>
<evidence type="ECO:0000256" key="3">
    <source>
        <dbReference type="ARBA" id="ARBA00022960"/>
    </source>
</evidence>
<dbReference type="EMBL" id="AWEY01000023">
    <property type="protein sequence ID" value="ERK39348.1"/>
    <property type="molecule type" value="Genomic_DNA"/>
</dbReference>
<dbReference type="EC" id="5.1.1.3" evidence="2 7"/>
<dbReference type="InterPro" id="IPR001920">
    <property type="entry name" value="Asp/Glu_race"/>
</dbReference>
<proteinExistence type="inferred from homology"/>
<dbReference type="InterPro" id="IPR018187">
    <property type="entry name" value="Asp/Glu_racemase_AS_1"/>
</dbReference>
<dbReference type="InterPro" id="IPR004391">
    <property type="entry name" value="Glu_race"/>
</dbReference>
<reference evidence="8 9" key="1">
    <citation type="submission" date="2013-08" db="EMBL/GenBank/DDBJ databases">
        <authorList>
            <person name="Durkin A.S."/>
            <person name="Haft D.R."/>
            <person name="McCorrison J."/>
            <person name="Torralba M."/>
            <person name="Gillis M."/>
            <person name="Haft D.H."/>
            <person name="Methe B."/>
            <person name="Sutton G."/>
            <person name="Nelson K.E."/>
        </authorList>
    </citation>
    <scope>NUCLEOTIDE SEQUENCE [LARGE SCALE GENOMIC DNA]</scope>
    <source>
        <strain evidence="8 9">F0067</strain>
    </source>
</reference>
<keyword evidence="5 7" id="KW-0413">Isomerase</keyword>
<dbReference type="Pfam" id="PF01177">
    <property type="entry name" value="Asp_Glu_race"/>
    <property type="match status" value="1"/>
</dbReference>